<dbReference type="SUPFAM" id="SSF52540">
    <property type="entry name" value="P-loop containing nucleoside triphosphate hydrolases"/>
    <property type="match status" value="1"/>
</dbReference>
<dbReference type="InterPro" id="IPR027417">
    <property type="entry name" value="P-loop_NTPase"/>
</dbReference>
<organism evidence="2 3">
    <name type="scientific">Rhodococcus wratislaviensis NBRC 100605</name>
    <dbReference type="NCBI Taxonomy" id="1219028"/>
    <lineage>
        <taxon>Bacteria</taxon>
        <taxon>Bacillati</taxon>
        <taxon>Actinomycetota</taxon>
        <taxon>Actinomycetes</taxon>
        <taxon>Mycobacteriales</taxon>
        <taxon>Nocardiaceae</taxon>
        <taxon>Rhodococcus</taxon>
    </lineage>
</organism>
<evidence type="ECO:0000313" key="3">
    <source>
        <dbReference type="Proteomes" id="UP000019491"/>
    </source>
</evidence>
<comment type="caution">
    <text evidence="2">The sequence shown here is derived from an EMBL/GenBank/DDBJ whole genome shotgun (WGS) entry which is preliminary data.</text>
</comment>
<dbReference type="AlphaFoldDB" id="X0QDV5"/>
<keyword evidence="3" id="KW-1185">Reference proteome</keyword>
<dbReference type="InterPro" id="IPR041664">
    <property type="entry name" value="AAA_16"/>
</dbReference>
<proteinExistence type="predicted"/>
<sequence>MLVASCFMRNPFTPSFGAPPPSLVGRADLVADFGDALDDGPGAPGRATIYTGARGVGKTVMLNEAEAQARSRGWLVISETATPGLVDRLTGEHLPRLLREHGENGGTKRRLSGITAVGIGGVNWITTDSPPPAVSLRHQIEELTDALAEHETGLLITVDEIHRKLTDDLRALGAIVQHAFREERELAFVAAGLPASISDLLNDDVLTFLRRADRHSLGAVPLDEVAQAIREPIEGTGRSIADADCRTAAEATNGYPFLIQLVGYHIWRQNRTESVVSTGDVEVGVAAARRRIGSLVLEPSLAGISDVDRSFLVAMSQDDGPSRIGQIAVRLGVDGTYASQYRLRLIDAELIASVGHGMLDFTMPYLREYLREHAAALGLPRHS</sequence>
<protein>
    <recommendedName>
        <fullName evidence="1">Orc1-like AAA ATPase domain-containing protein</fullName>
    </recommendedName>
</protein>
<dbReference type="Proteomes" id="UP000019491">
    <property type="component" value="Unassembled WGS sequence"/>
</dbReference>
<accession>X0QDV5</accession>
<dbReference type="RefSeq" id="WP_255221717.1">
    <property type="nucleotide sequence ID" value="NZ_BAWF01000066.1"/>
</dbReference>
<feature type="domain" description="Orc1-like AAA ATPase" evidence="1">
    <location>
        <begin position="23"/>
        <end position="180"/>
    </location>
</feature>
<dbReference type="Gene3D" id="3.40.50.300">
    <property type="entry name" value="P-loop containing nucleotide triphosphate hydrolases"/>
    <property type="match status" value="1"/>
</dbReference>
<name>X0QDV5_RHOWR</name>
<gene>
    <name evidence="2" type="ORF">RW1_066_00280</name>
</gene>
<dbReference type="Pfam" id="PF13191">
    <property type="entry name" value="AAA_16"/>
    <property type="match status" value="1"/>
</dbReference>
<reference evidence="2 3" key="1">
    <citation type="submission" date="2014-02" db="EMBL/GenBank/DDBJ databases">
        <title>Whole genome shotgun sequence of Rhodococcus wratislaviensis NBRC 100605.</title>
        <authorList>
            <person name="Hosoyama A."/>
            <person name="Tsuchikane K."/>
            <person name="Yoshida I."/>
            <person name="Ohji S."/>
            <person name="Ichikawa N."/>
            <person name="Yamazoe A."/>
            <person name="Fujita N."/>
        </authorList>
    </citation>
    <scope>NUCLEOTIDE SEQUENCE [LARGE SCALE GENOMIC DNA]</scope>
    <source>
        <strain evidence="2 3">NBRC 100605</strain>
    </source>
</reference>
<evidence type="ECO:0000313" key="2">
    <source>
        <dbReference type="EMBL" id="GAF49061.1"/>
    </source>
</evidence>
<dbReference type="EMBL" id="BAWF01000066">
    <property type="protein sequence ID" value="GAF49061.1"/>
    <property type="molecule type" value="Genomic_DNA"/>
</dbReference>
<evidence type="ECO:0000259" key="1">
    <source>
        <dbReference type="Pfam" id="PF13191"/>
    </source>
</evidence>